<evidence type="ECO:0000313" key="4">
    <source>
        <dbReference type="Proteomes" id="UP001341840"/>
    </source>
</evidence>
<dbReference type="InterPro" id="IPR044974">
    <property type="entry name" value="Disease_R_plants"/>
</dbReference>
<gene>
    <name evidence="3" type="ORF">PIB30_044721</name>
</gene>
<organism evidence="3 4">
    <name type="scientific">Stylosanthes scabra</name>
    <dbReference type="NCBI Taxonomy" id="79078"/>
    <lineage>
        <taxon>Eukaryota</taxon>
        <taxon>Viridiplantae</taxon>
        <taxon>Streptophyta</taxon>
        <taxon>Embryophyta</taxon>
        <taxon>Tracheophyta</taxon>
        <taxon>Spermatophyta</taxon>
        <taxon>Magnoliopsida</taxon>
        <taxon>eudicotyledons</taxon>
        <taxon>Gunneridae</taxon>
        <taxon>Pentapetalae</taxon>
        <taxon>rosids</taxon>
        <taxon>fabids</taxon>
        <taxon>Fabales</taxon>
        <taxon>Fabaceae</taxon>
        <taxon>Papilionoideae</taxon>
        <taxon>50 kb inversion clade</taxon>
        <taxon>dalbergioids sensu lato</taxon>
        <taxon>Dalbergieae</taxon>
        <taxon>Pterocarpus clade</taxon>
        <taxon>Stylosanthes</taxon>
    </lineage>
</organism>
<name>A0ABU6VEB7_9FABA</name>
<sequence length="295" mass="32937">MKETQTPQKSAEKGKKGTAQKAGKNNNKVTAEGDLEFISIVGDSGRGKSAMARSVYNDPKVIDAYPHRAWVFFSQKFDQRLLLKVVLNSLTSDPMNEIETEALELRVRQVIKKKKCLVVLDNVQCGNGGFSAEMHTWLQNLFSHCDAGSRILIATRDKELLSIAKSTPDNTIELGILLDEVCLSIIKDCSFESPIHETALNEVVKHCKGKPFAAKSIGCMVSLKHAIPDELKVQEIYKGDLFGLSYSVMPHALRQCLLYCYLFPENQSIDIGKLIKLWMANDFIVSKPEDMERVG</sequence>
<evidence type="ECO:0000259" key="2">
    <source>
        <dbReference type="Pfam" id="PF00931"/>
    </source>
</evidence>
<feature type="domain" description="NB-ARC" evidence="2">
    <location>
        <begin position="26"/>
        <end position="193"/>
    </location>
</feature>
<protein>
    <recommendedName>
        <fullName evidence="2">NB-ARC domain-containing protein</fullName>
    </recommendedName>
</protein>
<proteinExistence type="predicted"/>
<dbReference type="PANTHER" id="PTHR23155:SF1128">
    <property type="entry name" value="OS03G0849500 PROTEIN"/>
    <property type="match status" value="1"/>
</dbReference>
<dbReference type="SUPFAM" id="SSF52540">
    <property type="entry name" value="P-loop containing nucleoside triphosphate hydrolases"/>
    <property type="match status" value="1"/>
</dbReference>
<feature type="region of interest" description="Disordered" evidence="1">
    <location>
        <begin position="1"/>
        <end position="26"/>
    </location>
</feature>
<dbReference type="PRINTS" id="PR00364">
    <property type="entry name" value="DISEASERSIST"/>
</dbReference>
<evidence type="ECO:0000256" key="1">
    <source>
        <dbReference type="SAM" id="MobiDB-lite"/>
    </source>
</evidence>
<feature type="compositionally biased region" description="Low complexity" evidence="1">
    <location>
        <begin position="17"/>
        <end position="26"/>
    </location>
</feature>
<dbReference type="PANTHER" id="PTHR23155">
    <property type="entry name" value="DISEASE RESISTANCE PROTEIN RP"/>
    <property type="match status" value="1"/>
</dbReference>
<accession>A0ABU6VEB7</accession>
<dbReference type="InterPro" id="IPR002182">
    <property type="entry name" value="NB-ARC"/>
</dbReference>
<dbReference type="Pfam" id="PF00931">
    <property type="entry name" value="NB-ARC"/>
    <property type="match status" value="1"/>
</dbReference>
<dbReference type="Gene3D" id="3.40.50.300">
    <property type="entry name" value="P-loop containing nucleotide triphosphate hydrolases"/>
    <property type="match status" value="1"/>
</dbReference>
<dbReference type="InterPro" id="IPR036388">
    <property type="entry name" value="WH-like_DNA-bd_sf"/>
</dbReference>
<dbReference type="InterPro" id="IPR027417">
    <property type="entry name" value="P-loop_NTPase"/>
</dbReference>
<dbReference type="Proteomes" id="UP001341840">
    <property type="component" value="Unassembled WGS sequence"/>
</dbReference>
<dbReference type="Gene3D" id="1.10.10.10">
    <property type="entry name" value="Winged helix-like DNA-binding domain superfamily/Winged helix DNA-binding domain"/>
    <property type="match status" value="1"/>
</dbReference>
<keyword evidence="4" id="KW-1185">Reference proteome</keyword>
<reference evidence="3 4" key="1">
    <citation type="journal article" date="2023" name="Plants (Basel)">
        <title>Bridging the Gap: Combining Genomics and Transcriptomics Approaches to Understand Stylosanthes scabra, an Orphan Legume from the Brazilian Caatinga.</title>
        <authorList>
            <person name="Ferreira-Neto J.R.C."/>
            <person name="da Silva M.D."/>
            <person name="Binneck E."/>
            <person name="de Melo N.F."/>
            <person name="da Silva R.H."/>
            <person name="de Melo A.L.T.M."/>
            <person name="Pandolfi V."/>
            <person name="Bustamante F.O."/>
            <person name="Brasileiro-Vidal A.C."/>
            <person name="Benko-Iseppon A.M."/>
        </authorList>
    </citation>
    <scope>NUCLEOTIDE SEQUENCE [LARGE SCALE GENOMIC DNA]</scope>
    <source>
        <tissue evidence="3">Leaves</tissue>
    </source>
</reference>
<evidence type="ECO:0000313" key="3">
    <source>
        <dbReference type="EMBL" id="MED6171859.1"/>
    </source>
</evidence>
<comment type="caution">
    <text evidence="3">The sequence shown here is derived from an EMBL/GenBank/DDBJ whole genome shotgun (WGS) entry which is preliminary data.</text>
</comment>
<dbReference type="EMBL" id="JASCZI010151303">
    <property type="protein sequence ID" value="MED6171859.1"/>
    <property type="molecule type" value="Genomic_DNA"/>
</dbReference>